<dbReference type="PROSITE" id="PS50110">
    <property type="entry name" value="RESPONSE_REGULATORY"/>
    <property type="match status" value="1"/>
</dbReference>
<dbReference type="InterPro" id="IPR028976">
    <property type="entry name" value="CheC-like_sf"/>
</dbReference>
<reference evidence="5" key="1">
    <citation type="submission" date="2006-06" db="EMBL/GenBank/DDBJ databases">
        <title>Complete sequence of Trichodesmium erythraeum IMS101.</title>
        <authorList>
            <consortium name="US DOE Joint Genome Institute"/>
            <person name="Copeland A."/>
            <person name="Lucas S."/>
            <person name="Lapidus A."/>
            <person name="Barry K."/>
            <person name="Detter J.C."/>
            <person name="Glavina del Rio T."/>
            <person name="Hammon N."/>
            <person name="Israni S."/>
            <person name="Dalin E."/>
            <person name="Tice H."/>
            <person name="Pitluck S."/>
            <person name="Kiss H."/>
            <person name="Munk A.C."/>
            <person name="Brettin T."/>
            <person name="Bruce D."/>
            <person name="Han C."/>
            <person name="Tapia R."/>
            <person name="Gilna P."/>
            <person name="Schmutz J."/>
            <person name="Larimer F."/>
            <person name="Land M."/>
            <person name="Hauser L."/>
            <person name="Kyrpides N."/>
            <person name="Kim E."/>
            <person name="Richardson P."/>
        </authorList>
    </citation>
    <scope>NUCLEOTIDE SEQUENCE [LARGE SCALE GENOMIC DNA]</scope>
    <source>
        <strain evidence="5">IMS101</strain>
    </source>
</reference>
<dbReference type="STRING" id="203124.Tery_4223"/>
<dbReference type="SUPFAM" id="SSF52172">
    <property type="entry name" value="CheY-like"/>
    <property type="match status" value="1"/>
</dbReference>
<evidence type="ECO:0000256" key="3">
    <source>
        <dbReference type="PROSITE-ProRule" id="PRU00169"/>
    </source>
</evidence>
<accession>Q10X00</accession>
<dbReference type="HOGENOM" id="CLU_848985_0_0_3"/>
<gene>
    <name evidence="5" type="ordered locus">Tery_4223</name>
</gene>
<dbReference type="InterPro" id="IPR011006">
    <property type="entry name" value="CheY-like_superfamily"/>
</dbReference>
<dbReference type="CDD" id="cd17910">
    <property type="entry name" value="CheC_ClassII"/>
    <property type="match status" value="1"/>
</dbReference>
<dbReference type="GO" id="GO:0000160">
    <property type="term" value="P:phosphorelay signal transduction system"/>
    <property type="evidence" value="ECO:0007669"/>
    <property type="project" value="InterPro"/>
</dbReference>
<dbReference type="Pfam" id="PF00072">
    <property type="entry name" value="Response_reg"/>
    <property type="match status" value="1"/>
</dbReference>
<dbReference type="RefSeq" id="WP_011613554.1">
    <property type="nucleotide sequence ID" value="NC_008312.1"/>
</dbReference>
<proteinExistence type="predicted"/>
<evidence type="ECO:0000313" key="5">
    <source>
        <dbReference type="EMBL" id="ABG53224.1"/>
    </source>
</evidence>
<evidence type="ECO:0000256" key="1">
    <source>
        <dbReference type="ARBA" id="ARBA00022500"/>
    </source>
</evidence>
<dbReference type="Gene3D" id="3.40.1550.10">
    <property type="entry name" value="CheC-like"/>
    <property type="match status" value="1"/>
</dbReference>
<dbReference type="eggNOG" id="COG1776">
    <property type="taxonomic scope" value="Bacteria"/>
</dbReference>
<evidence type="ECO:0000259" key="4">
    <source>
        <dbReference type="PROSITE" id="PS50110"/>
    </source>
</evidence>
<dbReference type="AlphaFoldDB" id="Q10X00"/>
<feature type="domain" description="Response regulatory" evidence="4">
    <location>
        <begin position="3"/>
        <end position="117"/>
    </location>
</feature>
<protein>
    <submittedName>
        <fullName evidence="5">Response regulator receiver protein</fullName>
    </submittedName>
</protein>
<dbReference type="InterPro" id="IPR050595">
    <property type="entry name" value="Bact_response_regulator"/>
</dbReference>
<feature type="modified residue" description="4-aspartylphosphate" evidence="3">
    <location>
        <position position="52"/>
    </location>
</feature>
<dbReference type="eggNOG" id="COG0745">
    <property type="taxonomic scope" value="Bacteria"/>
</dbReference>
<dbReference type="PANTHER" id="PTHR44591:SF24">
    <property type="entry name" value="PROTEIN-GLUTAMATE METHYLESTERASE_PROTEIN-GLUTAMINE GLUTAMINASE 1"/>
    <property type="match status" value="1"/>
</dbReference>
<organism evidence="5">
    <name type="scientific">Trichodesmium erythraeum (strain IMS101)</name>
    <dbReference type="NCBI Taxonomy" id="203124"/>
    <lineage>
        <taxon>Bacteria</taxon>
        <taxon>Bacillati</taxon>
        <taxon>Cyanobacteriota</taxon>
        <taxon>Cyanophyceae</taxon>
        <taxon>Oscillatoriophycideae</taxon>
        <taxon>Oscillatoriales</taxon>
        <taxon>Microcoleaceae</taxon>
        <taxon>Trichodesmium</taxon>
    </lineage>
</organism>
<dbReference type="PANTHER" id="PTHR44591">
    <property type="entry name" value="STRESS RESPONSE REGULATOR PROTEIN 1"/>
    <property type="match status" value="1"/>
</dbReference>
<keyword evidence="2 3" id="KW-0597">Phosphoprotein</keyword>
<dbReference type="SMART" id="SM00448">
    <property type="entry name" value="REC"/>
    <property type="match status" value="1"/>
</dbReference>
<name>Q10X00_TRIEI</name>
<sequence length="321" mass="35409">MALILITDDTAFARRMVKKAIKEDDHKIIEASNGQECLEMVATNSPDCILLDLLMPELDGFGVLKELQKKGSKIPVIVLSADIQDTTRTQCEELGAFMILQKPPKPLEIIKAISEALKAVENKVVNLTDKQLDILTELINIGIGQGAKMLNEMIESQINLQVPFLKLLAKVEVQEVLRQRLGYDKLSSIQLDFKGYFAGSAKLVFPRESAANLVAVLTGKNLENADLDIVQIGTLTEVGNIVINGVMGSLGNKLYKQIYYDVPCYAEEDIAQLLPMEEPNNSVLLAQAKFDIEDLQITGDIILFFKVGSFDGLLSVIEDLD</sequence>
<dbReference type="KEGG" id="ter:Tery_4223"/>
<dbReference type="InterPro" id="IPR001789">
    <property type="entry name" value="Sig_transdc_resp-reg_receiver"/>
</dbReference>
<dbReference type="Gene3D" id="3.40.50.2300">
    <property type="match status" value="1"/>
</dbReference>
<dbReference type="EMBL" id="CP000393">
    <property type="protein sequence ID" value="ABG53224.1"/>
    <property type="molecule type" value="Genomic_DNA"/>
</dbReference>
<dbReference type="SUPFAM" id="SSF103039">
    <property type="entry name" value="CheC-like"/>
    <property type="match status" value="1"/>
</dbReference>
<keyword evidence="1" id="KW-0145">Chemotaxis</keyword>
<evidence type="ECO:0000256" key="2">
    <source>
        <dbReference type="ARBA" id="ARBA00022553"/>
    </source>
</evidence>
<dbReference type="GO" id="GO:0006935">
    <property type="term" value="P:chemotaxis"/>
    <property type="evidence" value="ECO:0007669"/>
    <property type="project" value="UniProtKB-KW"/>
</dbReference>